<feature type="non-terminal residue" evidence="10">
    <location>
        <position position="1055"/>
    </location>
</feature>
<keyword evidence="6" id="KW-0479">Metal-binding</keyword>
<dbReference type="Pfam" id="PF00078">
    <property type="entry name" value="RVT_1"/>
    <property type="match status" value="1"/>
</dbReference>
<keyword evidence="6" id="KW-0862">Zinc</keyword>
<name>A0A9P3GSB7_9APHY</name>
<keyword evidence="1" id="KW-0507">mRNA processing</keyword>
<gene>
    <name evidence="10" type="ORF">PsYK624_172900</name>
</gene>
<evidence type="ECO:0000256" key="3">
    <source>
        <dbReference type="ARBA" id="ARBA00022695"/>
    </source>
</evidence>
<dbReference type="Pfam" id="PF00098">
    <property type="entry name" value="zf-CCHC"/>
    <property type="match status" value="1"/>
</dbReference>
<keyword evidence="6" id="KW-0863">Zinc-finger</keyword>
<dbReference type="InterPro" id="IPR001878">
    <property type="entry name" value="Znf_CCHC"/>
</dbReference>
<dbReference type="InterPro" id="IPR021109">
    <property type="entry name" value="Peptidase_aspartic_dom_sf"/>
</dbReference>
<evidence type="ECO:0000256" key="6">
    <source>
        <dbReference type="PROSITE-ProRule" id="PRU00047"/>
    </source>
</evidence>
<evidence type="ECO:0000313" key="10">
    <source>
        <dbReference type="EMBL" id="GJF00986.1"/>
    </source>
</evidence>
<reference evidence="10 11" key="1">
    <citation type="submission" date="2021-08" db="EMBL/GenBank/DDBJ databases">
        <title>Draft Genome Sequence of Phanerochaete sordida strain YK-624.</title>
        <authorList>
            <person name="Mori T."/>
            <person name="Dohra H."/>
            <person name="Suzuki T."/>
            <person name="Kawagishi H."/>
            <person name="Hirai H."/>
        </authorList>
    </citation>
    <scope>NUCLEOTIDE SEQUENCE [LARGE SCALE GENOMIC DNA]</scope>
    <source>
        <strain evidence="10 11">YK-624</strain>
    </source>
</reference>
<keyword evidence="2" id="KW-0808">Transferase</keyword>
<feature type="compositionally biased region" description="Basic residues" evidence="7">
    <location>
        <begin position="144"/>
        <end position="153"/>
    </location>
</feature>
<dbReference type="InterPro" id="IPR036875">
    <property type="entry name" value="Znf_CCHC_sf"/>
</dbReference>
<keyword evidence="11" id="KW-1185">Reference proteome</keyword>
<feature type="region of interest" description="Disordered" evidence="7">
    <location>
        <begin position="117"/>
        <end position="198"/>
    </location>
</feature>
<dbReference type="EMBL" id="BPQB01000283">
    <property type="protein sequence ID" value="GJF00986.1"/>
    <property type="molecule type" value="Genomic_DNA"/>
</dbReference>
<dbReference type="Proteomes" id="UP000703269">
    <property type="component" value="Unassembled WGS sequence"/>
</dbReference>
<feature type="domain" description="CCHC-type" evidence="8">
    <location>
        <begin position="205"/>
        <end position="221"/>
    </location>
</feature>
<dbReference type="OrthoDB" id="1750432at2759"/>
<evidence type="ECO:0000256" key="2">
    <source>
        <dbReference type="ARBA" id="ARBA00022679"/>
    </source>
</evidence>
<dbReference type="Gene3D" id="3.30.70.270">
    <property type="match status" value="2"/>
</dbReference>
<dbReference type="Pfam" id="PF13975">
    <property type="entry name" value="gag-asp_proteas"/>
    <property type="match status" value="1"/>
</dbReference>
<dbReference type="SUPFAM" id="SSF56672">
    <property type="entry name" value="DNA/RNA polymerases"/>
    <property type="match status" value="1"/>
</dbReference>
<evidence type="ECO:0000256" key="4">
    <source>
        <dbReference type="ARBA" id="ARBA00022722"/>
    </source>
</evidence>
<keyword evidence="5" id="KW-0255">Endonuclease</keyword>
<dbReference type="Gene3D" id="2.40.70.10">
    <property type="entry name" value="Acid Proteases"/>
    <property type="match status" value="1"/>
</dbReference>
<evidence type="ECO:0000256" key="7">
    <source>
        <dbReference type="SAM" id="MobiDB-lite"/>
    </source>
</evidence>
<dbReference type="GO" id="GO:0004519">
    <property type="term" value="F:endonuclease activity"/>
    <property type="evidence" value="ECO:0007669"/>
    <property type="project" value="UniProtKB-KW"/>
</dbReference>
<feature type="compositionally biased region" description="Basic and acidic residues" evidence="7">
    <location>
        <begin position="185"/>
        <end position="198"/>
    </location>
</feature>
<dbReference type="GO" id="GO:0003676">
    <property type="term" value="F:nucleic acid binding"/>
    <property type="evidence" value="ECO:0007669"/>
    <property type="project" value="InterPro"/>
</dbReference>
<dbReference type="Gene3D" id="4.10.60.10">
    <property type="entry name" value="Zinc finger, CCHC-type"/>
    <property type="match status" value="1"/>
</dbReference>
<keyword evidence="4" id="KW-0540">Nuclease</keyword>
<protein>
    <submittedName>
        <fullName evidence="10">Polyprotein</fullName>
    </submittedName>
</protein>
<dbReference type="GO" id="GO:0016779">
    <property type="term" value="F:nucleotidyltransferase activity"/>
    <property type="evidence" value="ECO:0007669"/>
    <property type="project" value="UniProtKB-KW"/>
</dbReference>
<evidence type="ECO:0000259" key="9">
    <source>
        <dbReference type="PROSITE" id="PS50878"/>
    </source>
</evidence>
<feature type="compositionally biased region" description="Low complexity" evidence="7">
    <location>
        <begin position="165"/>
        <end position="184"/>
    </location>
</feature>
<dbReference type="CDD" id="cd00303">
    <property type="entry name" value="retropepsin_like"/>
    <property type="match status" value="1"/>
</dbReference>
<dbReference type="AlphaFoldDB" id="A0A9P3GSB7"/>
<dbReference type="PROSITE" id="PS50878">
    <property type="entry name" value="RT_POL"/>
    <property type="match status" value="1"/>
</dbReference>
<dbReference type="GO" id="GO:0008270">
    <property type="term" value="F:zinc ion binding"/>
    <property type="evidence" value="ECO:0007669"/>
    <property type="project" value="UniProtKB-KW"/>
</dbReference>
<comment type="caution">
    <text evidence="10">The sequence shown here is derived from an EMBL/GenBank/DDBJ whole genome shotgun (WGS) entry which is preliminary data.</text>
</comment>
<keyword evidence="3" id="KW-0548">Nucleotidyltransferase</keyword>
<keyword evidence="5" id="KW-0378">Hydrolase</keyword>
<accession>A0A9P3GSB7</accession>
<dbReference type="InterPro" id="IPR000477">
    <property type="entry name" value="RT_dom"/>
</dbReference>
<dbReference type="InterPro" id="IPR043128">
    <property type="entry name" value="Rev_trsase/Diguanyl_cyclase"/>
</dbReference>
<evidence type="ECO:0000313" key="11">
    <source>
        <dbReference type="Proteomes" id="UP000703269"/>
    </source>
</evidence>
<dbReference type="Gene3D" id="3.10.10.10">
    <property type="entry name" value="HIV Type 1 Reverse Transcriptase, subunit A, domain 1"/>
    <property type="match status" value="1"/>
</dbReference>
<dbReference type="SUPFAM" id="SSF57756">
    <property type="entry name" value="Retrovirus zinc finger-like domains"/>
    <property type="match status" value="1"/>
</dbReference>
<dbReference type="PROSITE" id="PS50158">
    <property type="entry name" value="ZF_CCHC"/>
    <property type="match status" value="1"/>
</dbReference>
<dbReference type="GO" id="GO:0006397">
    <property type="term" value="P:mRNA processing"/>
    <property type="evidence" value="ECO:0007669"/>
    <property type="project" value="UniProtKB-KW"/>
</dbReference>
<dbReference type="CDD" id="cd01647">
    <property type="entry name" value="RT_LTR"/>
    <property type="match status" value="1"/>
</dbReference>
<evidence type="ECO:0000256" key="5">
    <source>
        <dbReference type="ARBA" id="ARBA00022759"/>
    </source>
</evidence>
<proteinExistence type="predicted"/>
<dbReference type="PANTHER" id="PTHR37984:SF5">
    <property type="entry name" value="PROTEIN NYNRIN-LIKE"/>
    <property type="match status" value="1"/>
</dbReference>
<evidence type="ECO:0000256" key="1">
    <source>
        <dbReference type="ARBA" id="ARBA00022664"/>
    </source>
</evidence>
<feature type="compositionally biased region" description="Low complexity" evidence="7">
    <location>
        <begin position="216"/>
        <end position="235"/>
    </location>
</feature>
<dbReference type="InterPro" id="IPR050951">
    <property type="entry name" value="Retrovirus_Pol_polyprotein"/>
</dbReference>
<dbReference type="PANTHER" id="PTHR37984">
    <property type="entry name" value="PROTEIN CBG26694"/>
    <property type="match status" value="1"/>
</dbReference>
<dbReference type="SMART" id="SM00343">
    <property type="entry name" value="ZnF_C2HC"/>
    <property type="match status" value="1"/>
</dbReference>
<sequence>MEVSENPSKWDLHRFFTGLFNHCFPVDFRLQQLSRLRDARQGNKAVKAFVHELKTLYLMAGVVSEPEKVLKLWYGLNTSLQRELWRFGFTPTHSSWGEIVEAAVRFELSAAAARLGGGGGGGGGGDDHDPSGSGGRGGGGGGGQRRRDRRNSRSRGQPPSGAGGSHSRSSHQPARSAPASGAPRADARRPKLSDRERAELQAAGKCFVCREPGHLSRNCPRANSARSSRSGRPPGVTINTIDVAGTEQLRALMDATPSIDELQLNAAYLGGESGSSDSEEVARLLEDLSLDDSGEESEDPPLSALIDWDEAARCPPVELPVIAREGRLYRPVADPYGDHAAQVLLRHVPYCCSDVVRQQLDTGAEDEVQVPLCIYRVEGDRYLIMGRDPVPDIFVPGPWLRNPEFNLPRWYKYEVSRALGHRACRRKIPGEQLGDALALCLEHTLEREIPYPDAWRAYMGARLTARRFHCFTRPSEPDDILVWDGYLFTESAIARSAMGNPRFDAANAYATSIRRAFDGDAFGIADLDGSELPGLFSGITSERLEGVECFMARAKEPRDDVVPALQRNASAAKDFKRKVPQPIVVVVNVNGQPARALIDTGSSADFISSKLVRQLGIKPVELTKQIPLLLAVQGSKGKISTGCMAQLQYQGITGPRYFDVINLLNYDLILGTPFLYQHQISVGFNPSTVVVGSTTPRPLVGSGVDCLESRAADLYEDSLELARQYLRDYALPIASTDASATPLPPLRAINHQIPLKEPGKLIPWRPSKCPDALRSLWAAKRDAYLKTGRWKMSNARCTSPMLLLTKPGTGIRGIPPRLRCVFDLRERNKNTEKLSSPLPDMDGILRRVSRKRFRSSMDGKDAYECIRIDPDHVDRAAMTTPDGNMVSLVLQQGDCNAVATYQNLMNHLFAPYIGVFMDVYLDDILIYSDSLEDHIAHVKIIVDILKREQLYLNADKLKFLCSELKILGRIVDDHGIRMDPDKVDSVVNWKVPTNKELLRGFLGSVGYLADDVGLVRIPMGVLTELTAVDRCFKWEPTHQRAFDEIKHLVQTHRDH</sequence>
<feature type="domain" description="Reverse transcriptase" evidence="9">
    <location>
        <begin position="785"/>
        <end position="971"/>
    </location>
</feature>
<feature type="region of interest" description="Disordered" evidence="7">
    <location>
        <begin position="211"/>
        <end position="239"/>
    </location>
</feature>
<dbReference type="InterPro" id="IPR043502">
    <property type="entry name" value="DNA/RNA_pol_sf"/>
</dbReference>
<feature type="compositionally biased region" description="Gly residues" evidence="7">
    <location>
        <begin position="132"/>
        <end position="143"/>
    </location>
</feature>
<dbReference type="SUPFAM" id="SSF50630">
    <property type="entry name" value="Acid proteases"/>
    <property type="match status" value="1"/>
</dbReference>
<evidence type="ECO:0000259" key="8">
    <source>
        <dbReference type="PROSITE" id="PS50158"/>
    </source>
</evidence>
<organism evidence="10 11">
    <name type="scientific">Phanerochaete sordida</name>
    <dbReference type="NCBI Taxonomy" id="48140"/>
    <lineage>
        <taxon>Eukaryota</taxon>
        <taxon>Fungi</taxon>
        <taxon>Dikarya</taxon>
        <taxon>Basidiomycota</taxon>
        <taxon>Agaricomycotina</taxon>
        <taxon>Agaricomycetes</taxon>
        <taxon>Polyporales</taxon>
        <taxon>Phanerochaetaceae</taxon>
        <taxon>Phanerochaete</taxon>
    </lineage>
</organism>